<dbReference type="RefSeq" id="WP_345034174.1">
    <property type="nucleotide sequence ID" value="NZ_BAAAYL010000001.1"/>
</dbReference>
<proteinExistence type="predicted"/>
<dbReference type="EMBL" id="BAAAYL010000001">
    <property type="protein sequence ID" value="GAA3367996.1"/>
    <property type="molecule type" value="Genomic_DNA"/>
</dbReference>
<dbReference type="Proteomes" id="UP001499990">
    <property type="component" value="Unassembled WGS sequence"/>
</dbReference>
<evidence type="ECO:0000313" key="3">
    <source>
        <dbReference type="Proteomes" id="UP001499990"/>
    </source>
</evidence>
<sequence length="173" mass="18289">MIAAVGHADLTLDTLELVERELATLLDRVAERATGLVRAGAGLPVVFGRAVRAAGRQLVVLLPTQQSVPAMLPGRDRPAAGELLVLAEQVRLLPYDPEDRHACVAADEKMITASRRLLAVWDGSPSNGRDATAHLVAFARARGIPVDVVWPAGARRTDAPAPARGTRGGLCAR</sequence>
<dbReference type="EMBL" id="BAAAYL010000001">
    <property type="protein sequence ID" value="GAA3379698.1"/>
    <property type="molecule type" value="Genomic_DNA"/>
</dbReference>
<protein>
    <recommendedName>
        <fullName evidence="4">Universal stress protein</fullName>
    </recommendedName>
</protein>
<organism evidence="1 3">
    <name type="scientific">Streptomyces sannanensis</name>
    <dbReference type="NCBI Taxonomy" id="285536"/>
    <lineage>
        <taxon>Bacteria</taxon>
        <taxon>Bacillati</taxon>
        <taxon>Actinomycetota</taxon>
        <taxon>Actinomycetes</taxon>
        <taxon>Kitasatosporales</taxon>
        <taxon>Streptomycetaceae</taxon>
        <taxon>Streptomyces</taxon>
    </lineage>
</organism>
<evidence type="ECO:0000313" key="2">
    <source>
        <dbReference type="EMBL" id="GAA3379698.1"/>
    </source>
</evidence>
<dbReference type="Gene3D" id="3.40.50.450">
    <property type="match status" value="1"/>
</dbReference>
<name>A0ABP6S4J4_9ACTN</name>
<keyword evidence="3" id="KW-1185">Reference proteome</keyword>
<accession>A0ABP6S4J4</accession>
<gene>
    <name evidence="1" type="ORF">GCM10020367_04550</name>
    <name evidence="2" type="ORF">GCM10020367_64300</name>
</gene>
<reference evidence="3" key="2">
    <citation type="journal article" date="2019" name="Int. J. Syst. Evol. Microbiol.">
        <title>The Global Catalogue of Microorganisms (GCM) 10K type strain sequencing project: providing services to taxonomists for standard genome sequencing and annotation.</title>
        <authorList>
            <consortium name="The Broad Institute Genomics Platform"/>
            <consortium name="The Broad Institute Genome Sequencing Center for Infectious Disease"/>
            <person name="Wu L."/>
            <person name="Ma J."/>
        </authorList>
    </citation>
    <scope>NUCLEOTIDE SEQUENCE [LARGE SCALE GENOMIC DNA]</scope>
    <source>
        <strain evidence="3">JCM 9651</strain>
    </source>
</reference>
<reference evidence="1" key="1">
    <citation type="journal article" date="2014" name="Int. J. Syst. Evol. Microbiol.">
        <title>Complete genome of a new Firmicutes species belonging to the dominant human colonic microbiota ('Ruminococcus bicirculans') reveals two chromosomes and a selective capacity to utilize plant glucans.</title>
        <authorList>
            <consortium name="NISC Comparative Sequencing Program"/>
            <person name="Wegmann U."/>
            <person name="Louis P."/>
            <person name="Goesmann A."/>
            <person name="Henrissat B."/>
            <person name="Duncan S.H."/>
            <person name="Flint H.J."/>
        </authorList>
    </citation>
    <scope>NUCLEOTIDE SEQUENCE</scope>
    <source>
        <strain evidence="1">JCM 9651</strain>
    </source>
</reference>
<evidence type="ECO:0000313" key="1">
    <source>
        <dbReference type="EMBL" id="GAA3367996.1"/>
    </source>
</evidence>
<reference evidence="1" key="3">
    <citation type="submission" date="2023-12" db="EMBL/GenBank/DDBJ databases">
        <authorList>
            <person name="Sun Q."/>
            <person name="Inoue M."/>
        </authorList>
    </citation>
    <scope>NUCLEOTIDE SEQUENCE</scope>
    <source>
        <strain evidence="1">JCM 9651</strain>
    </source>
</reference>
<evidence type="ECO:0008006" key="4">
    <source>
        <dbReference type="Google" id="ProtNLM"/>
    </source>
</evidence>
<comment type="caution">
    <text evidence="1">The sequence shown here is derived from an EMBL/GenBank/DDBJ whole genome shotgun (WGS) entry which is preliminary data.</text>
</comment>